<evidence type="ECO:0000313" key="3">
    <source>
        <dbReference type="Proteomes" id="UP001302126"/>
    </source>
</evidence>
<evidence type="ECO:0000256" key="1">
    <source>
        <dbReference type="SAM" id="MobiDB-lite"/>
    </source>
</evidence>
<dbReference type="Proteomes" id="UP001302126">
    <property type="component" value="Unassembled WGS sequence"/>
</dbReference>
<accession>A0AAN6X0W7</accession>
<reference evidence="2" key="2">
    <citation type="submission" date="2023-05" db="EMBL/GenBank/DDBJ databases">
        <authorList>
            <consortium name="Lawrence Berkeley National Laboratory"/>
            <person name="Steindorff A."/>
            <person name="Hensen N."/>
            <person name="Bonometti L."/>
            <person name="Westerberg I."/>
            <person name="Brannstrom I.O."/>
            <person name="Guillou S."/>
            <person name="Cros-Aarteil S."/>
            <person name="Calhoun S."/>
            <person name="Haridas S."/>
            <person name="Kuo A."/>
            <person name="Mondo S."/>
            <person name="Pangilinan J."/>
            <person name="Riley R."/>
            <person name="Labutti K."/>
            <person name="Andreopoulos B."/>
            <person name="Lipzen A."/>
            <person name="Chen C."/>
            <person name="Yanf M."/>
            <person name="Daum C."/>
            <person name="Ng V."/>
            <person name="Clum A."/>
            <person name="Ohm R."/>
            <person name="Martin F."/>
            <person name="Silar P."/>
            <person name="Natvig D."/>
            <person name="Lalanne C."/>
            <person name="Gautier V."/>
            <person name="Ament-Velasquez S.L."/>
            <person name="Kruys A."/>
            <person name="Hutchinson M.I."/>
            <person name="Powell A.J."/>
            <person name="Barry K."/>
            <person name="Miller A.N."/>
            <person name="Grigoriev I.V."/>
            <person name="Debuchy R."/>
            <person name="Gladieux P."/>
            <person name="Thoren M.H."/>
            <person name="Johannesson H."/>
        </authorList>
    </citation>
    <scope>NUCLEOTIDE SEQUENCE</scope>
    <source>
        <strain evidence="2">PSN309</strain>
    </source>
</reference>
<evidence type="ECO:0000313" key="2">
    <source>
        <dbReference type="EMBL" id="KAK4190082.1"/>
    </source>
</evidence>
<gene>
    <name evidence="2" type="ORF">QBC35DRAFT_543604</name>
</gene>
<feature type="region of interest" description="Disordered" evidence="1">
    <location>
        <begin position="434"/>
        <end position="459"/>
    </location>
</feature>
<proteinExistence type="predicted"/>
<sequence>MHSTKISIGRVPCIAATFDHNHHFLNDIKTAIHRAERDNDYSLQALYLLFKGIVHFYQYRNTGHGAVEEDCWDRGPLLEEGAQLALDCWREAREVMREHATEVDCDFEMNYVFRRSVAFAGIYDFNQIMDDLHQPGGWGSIDSNHAPFQALRSLAEEFEQACKGISHAKCSLTASLVLVAPGDAVKDLFKLDMAQVSAMLSHGDVSDDRESLTTLTSILMSSGDWANAGSAHMLFPPTASHVVRKRLPAILNELLRTEIGTAATSQGVASRLASLFSEHGNTGSAVSDCIDHLIGKTREDRRQWRLAHNDSRDAALSNKVIKMLQALKDTISDDATGDTSLICGHDDHDWWIHLPRWTPRRWAESFSKKVRVYVGLDPRQKAFIQHKFEEPGNQEPGNEELEGELLDVSVWLSKVMKEWKVENATEIQWDIAKSACVTDSDDDGDDDDDDSEDHEEGSV</sequence>
<dbReference type="EMBL" id="MU864369">
    <property type="protein sequence ID" value="KAK4190082.1"/>
    <property type="molecule type" value="Genomic_DNA"/>
</dbReference>
<dbReference type="AlphaFoldDB" id="A0AAN6X0W7"/>
<organism evidence="2 3">
    <name type="scientific">Podospora australis</name>
    <dbReference type="NCBI Taxonomy" id="1536484"/>
    <lineage>
        <taxon>Eukaryota</taxon>
        <taxon>Fungi</taxon>
        <taxon>Dikarya</taxon>
        <taxon>Ascomycota</taxon>
        <taxon>Pezizomycotina</taxon>
        <taxon>Sordariomycetes</taxon>
        <taxon>Sordariomycetidae</taxon>
        <taxon>Sordariales</taxon>
        <taxon>Podosporaceae</taxon>
        <taxon>Podospora</taxon>
    </lineage>
</organism>
<protein>
    <submittedName>
        <fullName evidence="2">Uncharacterized protein</fullName>
    </submittedName>
</protein>
<reference evidence="2" key="1">
    <citation type="journal article" date="2023" name="Mol. Phylogenet. Evol.">
        <title>Genome-scale phylogeny and comparative genomics of the fungal order Sordariales.</title>
        <authorList>
            <person name="Hensen N."/>
            <person name="Bonometti L."/>
            <person name="Westerberg I."/>
            <person name="Brannstrom I.O."/>
            <person name="Guillou S."/>
            <person name="Cros-Aarteil S."/>
            <person name="Calhoun S."/>
            <person name="Haridas S."/>
            <person name="Kuo A."/>
            <person name="Mondo S."/>
            <person name="Pangilinan J."/>
            <person name="Riley R."/>
            <person name="LaButti K."/>
            <person name="Andreopoulos B."/>
            <person name="Lipzen A."/>
            <person name="Chen C."/>
            <person name="Yan M."/>
            <person name="Daum C."/>
            <person name="Ng V."/>
            <person name="Clum A."/>
            <person name="Steindorff A."/>
            <person name="Ohm R.A."/>
            <person name="Martin F."/>
            <person name="Silar P."/>
            <person name="Natvig D.O."/>
            <person name="Lalanne C."/>
            <person name="Gautier V."/>
            <person name="Ament-Velasquez S.L."/>
            <person name="Kruys A."/>
            <person name="Hutchinson M.I."/>
            <person name="Powell A.J."/>
            <person name="Barry K."/>
            <person name="Miller A.N."/>
            <person name="Grigoriev I.V."/>
            <person name="Debuchy R."/>
            <person name="Gladieux P."/>
            <person name="Hiltunen Thoren M."/>
            <person name="Johannesson H."/>
        </authorList>
    </citation>
    <scope>NUCLEOTIDE SEQUENCE</scope>
    <source>
        <strain evidence="2">PSN309</strain>
    </source>
</reference>
<name>A0AAN6X0W7_9PEZI</name>
<comment type="caution">
    <text evidence="2">The sequence shown here is derived from an EMBL/GenBank/DDBJ whole genome shotgun (WGS) entry which is preliminary data.</text>
</comment>
<keyword evidence="3" id="KW-1185">Reference proteome</keyword>
<feature type="compositionally biased region" description="Acidic residues" evidence="1">
    <location>
        <begin position="439"/>
        <end position="459"/>
    </location>
</feature>